<dbReference type="EMBL" id="UFQT01001048">
    <property type="protein sequence ID" value="SSX28616.1"/>
    <property type="molecule type" value="Genomic_DNA"/>
</dbReference>
<evidence type="ECO:0000313" key="2">
    <source>
        <dbReference type="EMBL" id="SSX28616.1"/>
    </source>
</evidence>
<dbReference type="AlphaFoldDB" id="A0A336KVQ7"/>
<proteinExistence type="predicted"/>
<reference evidence="2" key="2">
    <citation type="submission" date="2018-07" db="EMBL/GenBank/DDBJ databases">
        <authorList>
            <person name="Quirk P.G."/>
            <person name="Krulwich T.A."/>
        </authorList>
    </citation>
    <scope>NUCLEOTIDE SEQUENCE</scope>
</reference>
<dbReference type="VEuPathDB" id="VectorBase:CSON000291"/>
<accession>A0A336KVQ7</accession>
<reference evidence="1" key="1">
    <citation type="submission" date="2018-04" db="EMBL/GenBank/DDBJ databases">
        <authorList>
            <person name="Go L.Y."/>
            <person name="Mitchell J.A."/>
        </authorList>
    </citation>
    <scope>NUCLEOTIDE SEQUENCE</scope>
    <source>
        <tissue evidence="1">Whole organism</tissue>
    </source>
</reference>
<gene>
    <name evidence="1" type="primary">CSON000291</name>
</gene>
<name>A0A336KVQ7_CULSO</name>
<evidence type="ECO:0000313" key="1">
    <source>
        <dbReference type="EMBL" id="SSX08702.1"/>
    </source>
</evidence>
<sequence length="103" mass="12058">MRLLEDHEGLVSLNDIVKIALPRLVLWTCELVRIVNSFFKLIQKSICNNPEYKPVHLNMVHQLKMSTQSKLSCEKGLDSEIIWFHLLEIVWMVYEALLEHIAT</sequence>
<protein>
    <submittedName>
        <fullName evidence="1">CSON000291 protein</fullName>
    </submittedName>
</protein>
<organism evidence="1">
    <name type="scientific">Culicoides sonorensis</name>
    <name type="common">Biting midge</name>
    <dbReference type="NCBI Taxonomy" id="179676"/>
    <lineage>
        <taxon>Eukaryota</taxon>
        <taxon>Metazoa</taxon>
        <taxon>Ecdysozoa</taxon>
        <taxon>Arthropoda</taxon>
        <taxon>Hexapoda</taxon>
        <taxon>Insecta</taxon>
        <taxon>Pterygota</taxon>
        <taxon>Neoptera</taxon>
        <taxon>Endopterygota</taxon>
        <taxon>Diptera</taxon>
        <taxon>Nematocera</taxon>
        <taxon>Chironomoidea</taxon>
        <taxon>Ceratopogonidae</taxon>
        <taxon>Ceratopogoninae</taxon>
        <taxon>Culicoides</taxon>
        <taxon>Monoculicoides</taxon>
    </lineage>
</organism>
<dbReference type="EMBL" id="UFQS01001048">
    <property type="protein sequence ID" value="SSX08702.1"/>
    <property type="molecule type" value="Genomic_DNA"/>
</dbReference>